<dbReference type="InterPro" id="IPR015919">
    <property type="entry name" value="Cadherin-like_sf"/>
</dbReference>
<dbReference type="EMBL" id="VITW01000002">
    <property type="protein sequence ID" value="TWB81594.1"/>
    <property type="molecule type" value="Genomic_DNA"/>
</dbReference>
<dbReference type="InterPro" id="IPR005546">
    <property type="entry name" value="Autotransporte_beta"/>
</dbReference>
<dbReference type="AlphaFoldDB" id="A0A560J2L8"/>
<gene>
    <name evidence="3" type="ORF">FBZ95_102817</name>
</gene>
<feature type="domain" description="Autotransporter" evidence="2">
    <location>
        <begin position="859"/>
        <end position="1130"/>
    </location>
</feature>
<dbReference type="Pfam" id="PF05345">
    <property type="entry name" value="He_PIG"/>
    <property type="match status" value="1"/>
</dbReference>
<evidence type="ECO:0000259" key="2">
    <source>
        <dbReference type="PROSITE" id="PS51208"/>
    </source>
</evidence>
<proteinExistence type="predicted"/>
<sequence>MFVRSVLKSRLSNFERSRPATGGPLSSWLLQVAALVLMVLAAPATAFAVTSLSPASGAVSSGAVGDAYTPTQFSGVGGTGGCCTYAASGAVPPGLTLSPSGLLSGTPTAAGSFSFTVTATDTDTTSASNNYTLVVNKAATTVSVTSSANPGPYGSFTFTAVVSSTPGAGTPTGSVTFSISGDGSGSELATLSGGIASFTTWLNPGSYTISATYSGDGNFNSSLGSMNTSQIVTRANSTTAVTSSANPSVFGQPVTFTAIVSGGISILTADFFDGGTSISPGPFPNGGTLTISPLAVGNHTITASFAGDSFYYGSTGPLTGNPQVVNKANTTTSVTSSVNPSAVGQFVTFTAVVAPVAPGAGTPTGTVTFLDGGSPIGTAALSGGSVSLTTAALAAGNHTITASFGGDGNFNGSTGALTGNPQVVNAPLSPPVIDASFAPAAIAVNGTTRLTFTITNPGASTALTGVAFSSTLPPGLEITAANALATTCGGVFTAAAGSGPITLSAGTVAGGGSCTAALNVTATSVGVKTTTSGPVSSTNGGTGNAASAVLTVNTTTTTTALTSSPNPSGLGQSVTFTATVTAPSGTPTGMVTFKDGGTTLGTGALAGGVATFSTSALAAGPHSIIAVYPGDANNAGSTSAALTQAVNQSATTAAVTSSQNPSPAGQPVTFTATVSSGGGTPTGTVTFSDGGAVIGTATLAAGIATFTTASLTLGSHTIAASYAGNATFTASTSAPMIQSVSTPADSLKLRAMQTLAAPMAAQFSGQAISGVVDSAIGEGFGDGGPLVTPNSSGVRFNFAADPGAAATDAVPRGAGNDPASSRDRASGMRPGSPSGSRVDDAFAALDHAVAAKAPPKRIVEPRDWLAWAEVRGATLDRWSVAPLGSATTVPMLYGTQVNALAGVTRKLAPSFLAGVLGGYETFAYRSDVLTGRLKGDGWTVGSYLGWRITDTVRFDAAIAYSGIGYNATAGTAAGSFTGSRWLASGGLTGTYRYLGLLIEPSAKIYAMWEHESAYTDTLGTLQAARDFTSGRASGGVKLAYAVAWLSRATVIPYVGLYGDYYFNGDTAAASALAAATTPPAFLLDGWSARVTAGVAARYDSGAQIAVGVERGGIGGDVGLWTYRARASMPFTAQ</sequence>
<dbReference type="Gene3D" id="2.60.40.10">
    <property type="entry name" value="Immunoglobulins"/>
    <property type="match status" value="6"/>
</dbReference>
<dbReference type="Pfam" id="PF25564">
    <property type="entry name" value="DUF7933"/>
    <property type="match status" value="1"/>
</dbReference>
<dbReference type="InterPro" id="IPR013783">
    <property type="entry name" value="Ig-like_fold"/>
</dbReference>
<name>A0A560J2L8_9BRAD</name>
<dbReference type="Pfam" id="PF16640">
    <property type="entry name" value="Big_3_5"/>
    <property type="match status" value="5"/>
</dbReference>
<dbReference type="SUPFAM" id="SSF49313">
    <property type="entry name" value="Cadherin-like"/>
    <property type="match status" value="1"/>
</dbReference>
<dbReference type="Proteomes" id="UP000315914">
    <property type="component" value="Unassembled WGS sequence"/>
</dbReference>
<dbReference type="Pfam" id="PF03797">
    <property type="entry name" value="Autotransporter"/>
    <property type="match status" value="1"/>
</dbReference>
<dbReference type="SMART" id="SM00869">
    <property type="entry name" value="Autotransporter"/>
    <property type="match status" value="1"/>
</dbReference>
<comment type="caution">
    <text evidence="3">The sequence shown here is derived from an EMBL/GenBank/DDBJ whole genome shotgun (WGS) entry which is preliminary data.</text>
</comment>
<feature type="region of interest" description="Disordered" evidence="1">
    <location>
        <begin position="806"/>
        <end position="837"/>
    </location>
</feature>
<evidence type="ECO:0000313" key="3">
    <source>
        <dbReference type="EMBL" id="TWB81594.1"/>
    </source>
</evidence>
<dbReference type="InterPro" id="IPR032109">
    <property type="entry name" value="Big_3_5"/>
</dbReference>
<dbReference type="Gene3D" id="2.40.128.130">
    <property type="entry name" value="Autotransporter beta-domain"/>
    <property type="match status" value="1"/>
</dbReference>
<dbReference type="SUPFAM" id="SSF103515">
    <property type="entry name" value="Autotransporter"/>
    <property type="match status" value="1"/>
</dbReference>
<evidence type="ECO:0000256" key="1">
    <source>
        <dbReference type="SAM" id="MobiDB-lite"/>
    </source>
</evidence>
<keyword evidence="4" id="KW-1185">Reference proteome</keyword>
<evidence type="ECO:0000313" key="4">
    <source>
        <dbReference type="Proteomes" id="UP000315914"/>
    </source>
</evidence>
<dbReference type="PROSITE" id="PS51208">
    <property type="entry name" value="AUTOTRANSPORTER"/>
    <property type="match status" value="1"/>
</dbReference>
<reference evidence="3 4" key="1">
    <citation type="submission" date="2019-06" db="EMBL/GenBank/DDBJ databases">
        <title>Genomic Encyclopedia of Type Strains, Phase IV (KMG-V): Genome sequencing to study the core and pangenomes of soil and plant-associated prokaryotes.</title>
        <authorList>
            <person name="Whitman W."/>
        </authorList>
    </citation>
    <scope>NUCLEOTIDE SEQUENCE [LARGE SCALE GENOMIC DNA]</scope>
    <source>
        <strain evidence="3 4">BR 10556</strain>
    </source>
</reference>
<feature type="compositionally biased region" description="Low complexity" evidence="1">
    <location>
        <begin position="827"/>
        <end position="837"/>
    </location>
</feature>
<dbReference type="InterPro" id="IPR036709">
    <property type="entry name" value="Autotransporte_beta_dom_sf"/>
</dbReference>
<dbReference type="STRING" id="1399419.A5906_21830"/>
<protein>
    <submittedName>
        <fullName evidence="3">Putative Ig domain-containing protein</fullName>
    </submittedName>
</protein>
<accession>A0A560J2L8</accession>
<dbReference type="GO" id="GO:0005509">
    <property type="term" value="F:calcium ion binding"/>
    <property type="evidence" value="ECO:0007669"/>
    <property type="project" value="InterPro"/>
</dbReference>
<dbReference type="InterPro" id="IPR057693">
    <property type="entry name" value="DUF7933"/>
</dbReference>
<dbReference type="GO" id="GO:0016020">
    <property type="term" value="C:membrane"/>
    <property type="evidence" value="ECO:0007669"/>
    <property type="project" value="InterPro"/>
</dbReference>
<organism evidence="3 4">
    <name type="scientific">Bradyrhizobium sacchari</name>
    <dbReference type="NCBI Taxonomy" id="1399419"/>
    <lineage>
        <taxon>Bacteria</taxon>
        <taxon>Pseudomonadati</taxon>
        <taxon>Pseudomonadota</taxon>
        <taxon>Alphaproteobacteria</taxon>
        <taxon>Hyphomicrobiales</taxon>
        <taxon>Nitrobacteraceae</taxon>
        <taxon>Bradyrhizobium</taxon>
    </lineage>
</organism>